<reference evidence="1" key="1">
    <citation type="journal article" date="2023" name="Genome Biol. Evol.">
        <title>Long-read-based Genome Assembly of Drosophila gunungcola Reveals Fewer Chemosensory Genes in Flower-breeding Species.</title>
        <authorList>
            <person name="Negi A."/>
            <person name="Liao B.Y."/>
            <person name="Yeh S.D."/>
        </authorList>
    </citation>
    <scope>NUCLEOTIDE SEQUENCE</scope>
    <source>
        <strain evidence="1">Sukarami</strain>
    </source>
</reference>
<evidence type="ECO:0000313" key="2">
    <source>
        <dbReference type="Proteomes" id="UP001059596"/>
    </source>
</evidence>
<organism evidence="1 2">
    <name type="scientific">Drosophila gunungcola</name>
    <name type="common">fruit fly</name>
    <dbReference type="NCBI Taxonomy" id="103775"/>
    <lineage>
        <taxon>Eukaryota</taxon>
        <taxon>Metazoa</taxon>
        <taxon>Ecdysozoa</taxon>
        <taxon>Arthropoda</taxon>
        <taxon>Hexapoda</taxon>
        <taxon>Insecta</taxon>
        <taxon>Pterygota</taxon>
        <taxon>Neoptera</taxon>
        <taxon>Endopterygota</taxon>
        <taxon>Diptera</taxon>
        <taxon>Brachycera</taxon>
        <taxon>Muscomorpha</taxon>
        <taxon>Ephydroidea</taxon>
        <taxon>Drosophilidae</taxon>
        <taxon>Drosophila</taxon>
        <taxon>Sophophora</taxon>
    </lineage>
</organism>
<dbReference type="AlphaFoldDB" id="A0A9Q0BKT3"/>
<keyword evidence="2" id="KW-1185">Reference proteome</keyword>
<proteinExistence type="predicted"/>
<gene>
    <name evidence="1" type="ORF">M5D96_011012</name>
</gene>
<accession>A0A9Q0BKT3</accession>
<comment type="caution">
    <text evidence="1">The sequence shown here is derived from an EMBL/GenBank/DDBJ whole genome shotgun (WGS) entry which is preliminary data.</text>
</comment>
<dbReference type="EMBL" id="JAMKOV010000022">
    <property type="protein sequence ID" value="KAI8036152.1"/>
    <property type="molecule type" value="Genomic_DNA"/>
</dbReference>
<feature type="non-terminal residue" evidence="1">
    <location>
        <position position="1"/>
    </location>
</feature>
<name>A0A9Q0BKT3_9MUSC</name>
<evidence type="ECO:0000313" key="1">
    <source>
        <dbReference type="EMBL" id="KAI8036152.1"/>
    </source>
</evidence>
<sequence length="73" mass="7859">STANASSAPLRIPKSSHNSHRTLSRALFTVCVNGRGASCACVLVCQLNNGKLIVHTPKQLQKKKKKTPEDSKC</sequence>
<dbReference type="Proteomes" id="UP001059596">
    <property type="component" value="Unassembled WGS sequence"/>
</dbReference>
<protein>
    <submittedName>
        <fullName evidence="1">Uncharacterized protein</fullName>
    </submittedName>
</protein>